<evidence type="ECO:0000256" key="1">
    <source>
        <dbReference type="SAM" id="MobiDB-lite"/>
    </source>
</evidence>
<evidence type="ECO:0000313" key="3">
    <source>
        <dbReference type="Proteomes" id="UP000266841"/>
    </source>
</evidence>
<dbReference type="Proteomes" id="UP000266841">
    <property type="component" value="Unassembled WGS sequence"/>
</dbReference>
<evidence type="ECO:0000313" key="2">
    <source>
        <dbReference type="EMBL" id="EJK73409.1"/>
    </source>
</evidence>
<protein>
    <submittedName>
        <fullName evidence="2">Uncharacterized protein</fullName>
    </submittedName>
</protein>
<keyword evidence="3" id="KW-1185">Reference proteome</keyword>
<accession>K0T8G4</accession>
<gene>
    <name evidence="2" type="ORF">THAOC_04969</name>
</gene>
<name>K0T8G4_THAOC</name>
<sequence>MPRRGATFWYPARPSALYTPTGPLGRSVASVNLKQPSMHRRSSVCRLRCARDPSLTSAGRSRDRAGHAGKKFICLRLVFGGHHQALCVQNWGRWKTSSWCLARSLKVLGRPISQISSQLSGLTKDSSYCGVSSPRGGELLDGTMDFALLPEYFGGSFDRDYVCKEAVVEAFEEDTGLKVGSGVAENDEEEDQDKVGSPERLRPRKMRGNWERQRISKVGRKRIKNTNRAEFMWMRTSKDGLLGCAFLGWVIE</sequence>
<proteinExistence type="predicted"/>
<feature type="region of interest" description="Disordered" evidence="1">
    <location>
        <begin position="180"/>
        <end position="207"/>
    </location>
</feature>
<dbReference type="AlphaFoldDB" id="K0T8G4"/>
<organism evidence="2 3">
    <name type="scientific">Thalassiosira oceanica</name>
    <name type="common">Marine diatom</name>
    <dbReference type="NCBI Taxonomy" id="159749"/>
    <lineage>
        <taxon>Eukaryota</taxon>
        <taxon>Sar</taxon>
        <taxon>Stramenopiles</taxon>
        <taxon>Ochrophyta</taxon>
        <taxon>Bacillariophyta</taxon>
        <taxon>Coscinodiscophyceae</taxon>
        <taxon>Thalassiosirophycidae</taxon>
        <taxon>Thalassiosirales</taxon>
        <taxon>Thalassiosiraceae</taxon>
        <taxon>Thalassiosira</taxon>
    </lineage>
</organism>
<reference evidence="2 3" key="1">
    <citation type="journal article" date="2012" name="Genome Biol.">
        <title>Genome and low-iron response of an oceanic diatom adapted to chronic iron limitation.</title>
        <authorList>
            <person name="Lommer M."/>
            <person name="Specht M."/>
            <person name="Roy A.S."/>
            <person name="Kraemer L."/>
            <person name="Andreson R."/>
            <person name="Gutowska M.A."/>
            <person name="Wolf J."/>
            <person name="Bergner S.V."/>
            <person name="Schilhabel M.B."/>
            <person name="Klostermeier U.C."/>
            <person name="Beiko R.G."/>
            <person name="Rosenstiel P."/>
            <person name="Hippler M."/>
            <person name="Laroche J."/>
        </authorList>
    </citation>
    <scope>NUCLEOTIDE SEQUENCE [LARGE SCALE GENOMIC DNA]</scope>
    <source>
        <strain evidence="2 3">CCMP1005</strain>
    </source>
</reference>
<comment type="caution">
    <text evidence="2">The sequence shown here is derived from an EMBL/GenBank/DDBJ whole genome shotgun (WGS) entry which is preliminary data.</text>
</comment>
<dbReference type="EMBL" id="AGNL01004522">
    <property type="protein sequence ID" value="EJK73409.1"/>
    <property type="molecule type" value="Genomic_DNA"/>
</dbReference>